<evidence type="ECO:0000313" key="2">
    <source>
        <dbReference type="EMBL" id="EML1474207.1"/>
    </source>
</evidence>
<evidence type="ECO:0008006" key="4">
    <source>
        <dbReference type="Google" id="ProtNLM"/>
    </source>
</evidence>
<accession>A0A142I4F1</accession>
<keyword evidence="1" id="KW-0614">Plasmid</keyword>
<proteinExistence type="predicted"/>
<reference evidence="3" key="2">
    <citation type="submission" date="2023-08" db="EMBL/GenBank/DDBJ databases">
        <title>WGS of pathogenic bacterial species, Los Angeles County Public Health Laboratories.</title>
        <authorList>
            <person name="Garrigues J.M."/>
            <person name="Green N.M."/>
        </authorList>
    </citation>
    <scope>NUCLEOTIDE SEQUENCE</scope>
    <source>
        <strain evidence="3">LACPHL-BACT-2023-00068</strain>
    </source>
</reference>
<name>A0A142I4F1_PLUGE</name>
<evidence type="ECO:0000313" key="1">
    <source>
        <dbReference type="EMBL" id="AMR39516.1"/>
    </source>
</evidence>
<evidence type="ECO:0000313" key="3">
    <source>
        <dbReference type="EMBL" id="MDQ2310460.1"/>
    </source>
</evidence>
<organism evidence="1">
    <name type="scientific">Pluralibacter gergoviae</name>
    <name type="common">Enterobacter gergoviae</name>
    <dbReference type="NCBI Taxonomy" id="61647"/>
    <lineage>
        <taxon>Bacteria</taxon>
        <taxon>Pseudomonadati</taxon>
        <taxon>Pseudomonadota</taxon>
        <taxon>Gammaproteobacteria</taxon>
        <taxon>Enterobacterales</taxon>
        <taxon>Enterobacteriaceae</taxon>
        <taxon>Pluralibacter</taxon>
    </lineage>
</organism>
<dbReference type="EMBL" id="JAVDNV010000010">
    <property type="protein sequence ID" value="MDQ2310460.1"/>
    <property type="molecule type" value="Genomic_DNA"/>
</dbReference>
<dbReference type="PATRIC" id="fig|61647.13.peg.4088"/>
<dbReference type="AlphaFoldDB" id="A0A142I4F1"/>
<dbReference type="RefSeq" id="WP_004196661.1">
    <property type="nucleotide sequence ID" value="NZ_CACVCI010000004.1"/>
</dbReference>
<dbReference type="EMBL" id="CP014776">
    <property type="protein sequence ID" value="AMR39516.1"/>
    <property type="molecule type" value="Genomic_DNA"/>
</dbReference>
<reference evidence="1" key="1">
    <citation type="submission" date="2016-03" db="EMBL/GenBank/DDBJ databases">
        <authorList>
            <person name="Ploux O."/>
        </authorList>
    </citation>
    <scope>NUCLEOTIDE SEQUENCE</scope>
    <source>
        <strain evidence="1">FB2</strain>
        <plasmid evidence="1">pFB2.1</plasmid>
    </source>
</reference>
<sequence>MLKNSLMFLVIILLTACQHPPGWHKTLPAINFSPVKTVEMPGKVTGEYSVRVVNAGIDVYIIIDNGYNEFMTVDKLSLYGNRCGYESQGELLIPPAAVSTYMVPNVALLGLCYTDDIKLIFINNTFNGLSKDKKDTTVPIEVMMQFKLTSAKEKEEFNDVIYSSWN</sequence>
<gene>
    <name evidence="1" type="ORF">LG71_27625</name>
    <name evidence="2" type="ORF">QEG54_005037</name>
    <name evidence="3" type="ORF">RBJ30_15330</name>
</gene>
<dbReference type="PROSITE" id="PS51257">
    <property type="entry name" value="PROKAR_LIPOPROTEIN"/>
    <property type="match status" value="1"/>
</dbReference>
<dbReference type="EMBL" id="ABLOKC030000044">
    <property type="protein sequence ID" value="EML1474207.1"/>
    <property type="molecule type" value="Genomic_DNA"/>
</dbReference>
<geneLocation type="plasmid" evidence="1">
    <name>pFB2.1</name>
</geneLocation>
<protein>
    <recommendedName>
        <fullName evidence="4">Lipoprotein</fullName>
    </recommendedName>
</protein>
<dbReference type="Proteomes" id="UP001236270">
    <property type="component" value="Unassembled WGS sequence"/>
</dbReference>
<reference evidence="2" key="3">
    <citation type="submission" date="2024-02" db="EMBL/GenBank/DDBJ databases">
        <authorList>
            <consortium name="Clinical and Environmental Microbiology Branch: Whole genome sequencing antimicrobial resistance pathogens in the healthcare setting"/>
        </authorList>
    </citation>
    <scope>NUCLEOTIDE SEQUENCE</scope>
    <source>
        <strain evidence="2">2021DK-00143</strain>
    </source>
</reference>